<proteinExistence type="predicted"/>
<comment type="caution">
    <text evidence="1">The sequence shown here is derived from an EMBL/GenBank/DDBJ whole genome shotgun (WGS) entry which is preliminary data.</text>
</comment>
<keyword evidence="2" id="KW-1185">Reference proteome</keyword>
<gene>
    <name evidence="1" type="ORF">BW737_001790</name>
</gene>
<evidence type="ECO:0000313" key="1">
    <source>
        <dbReference type="EMBL" id="PHP53565.1"/>
    </source>
</evidence>
<dbReference type="EMBL" id="MTPX02000012">
    <property type="protein sequence ID" value="PHP53565.1"/>
    <property type="molecule type" value="Genomic_DNA"/>
</dbReference>
<evidence type="ECO:0000313" key="2">
    <source>
        <dbReference type="Proteomes" id="UP000194577"/>
    </source>
</evidence>
<organism evidence="1 2">
    <name type="scientific">Actinomyces ruminis</name>
    <dbReference type="NCBI Taxonomy" id="1937003"/>
    <lineage>
        <taxon>Bacteria</taxon>
        <taxon>Bacillati</taxon>
        <taxon>Actinomycetota</taxon>
        <taxon>Actinomycetes</taxon>
        <taxon>Actinomycetales</taxon>
        <taxon>Actinomycetaceae</taxon>
        <taxon>Actinomyces</taxon>
    </lineage>
</organism>
<reference evidence="1 2" key="1">
    <citation type="submission" date="2017-10" db="EMBL/GenBank/DDBJ databases">
        <title>Draft genome sequence of cellulolytic Actinomyces sp CtC72 isolated from cattle rumen fluid.</title>
        <authorList>
            <person name="Joshi A.J."/>
            <person name="Vasudevan G."/>
            <person name="Lanjekar V.B."/>
            <person name="Hivarkar S."/>
            <person name="Engineer A."/>
            <person name="Pore S.D."/>
            <person name="Dhakephalkar P.K."/>
            <person name="Dagar S."/>
        </authorList>
    </citation>
    <scope>NUCLEOTIDE SEQUENCE [LARGE SCALE GENOMIC DNA]</scope>
    <source>
        <strain evidence="2">CtC72</strain>
    </source>
</reference>
<dbReference type="Proteomes" id="UP000194577">
    <property type="component" value="Unassembled WGS sequence"/>
</dbReference>
<accession>A0ABX4MHP5</accession>
<protein>
    <submittedName>
        <fullName evidence="1">Uncharacterized protein</fullName>
    </submittedName>
</protein>
<sequence>MIVFDRSSAHFKDSVTPVDVKVSYAITYTASDGASGSMDTHTTSATTTIPVAEIQVINTQPTKQP</sequence>
<name>A0ABX4MHP5_9ACTO</name>